<dbReference type="RefSeq" id="WP_127084232.1">
    <property type="nucleotide sequence ID" value="NZ_RSCL01000016.1"/>
</dbReference>
<dbReference type="InterPro" id="IPR022642">
    <property type="entry name" value="CheR_C"/>
</dbReference>
<dbReference type="InterPro" id="IPR029063">
    <property type="entry name" value="SAM-dependent_MTases_sf"/>
</dbReference>
<dbReference type="Proteomes" id="UP000271624">
    <property type="component" value="Unassembled WGS sequence"/>
</dbReference>
<reference evidence="9" key="1">
    <citation type="submission" date="2018-12" db="EMBL/GenBank/DDBJ databases">
        <authorList>
            <person name="Will S."/>
            <person name="Neumann-Schaal M."/>
            <person name="Henke P."/>
        </authorList>
    </citation>
    <scope>NUCLEOTIDE SEQUENCE</scope>
    <source>
        <strain evidence="9">PCC 7102</strain>
    </source>
</reference>
<gene>
    <name evidence="9" type="ORF">DSM106972_060070</name>
</gene>
<feature type="domain" description="PAC" evidence="7">
    <location>
        <begin position="374"/>
        <end position="428"/>
    </location>
</feature>
<dbReference type="InterPro" id="IPR000700">
    <property type="entry name" value="PAS-assoc_C"/>
</dbReference>
<comment type="caution">
    <text evidence="9">The sequence shown here is derived from an EMBL/GenBank/DDBJ whole genome shotgun (WGS) entry which is preliminary data.</text>
</comment>
<evidence type="ECO:0000256" key="6">
    <source>
        <dbReference type="SAM" id="Coils"/>
    </source>
</evidence>
<feature type="coiled-coil region" evidence="6">
    <location>
        <begin position="419"/>
        <end position="467"/>
    </location>
</feature>
<dbReference type="GO" id="GO:0008983">
    <property type="term" value="F:protein-glutamate O-methyltransferase activity"/>
    <property type="evidence" value="ECO:0007669"/>
    <property type="project" value="UniProtKB-EC"/>
</dbReference>
<feature type="domain" description="CheR-type methyltransferase" evidence="8">
    <location>
        <begin position="1"/>
        <end position="276"/>
    </location>
</feature>
<dbReference type="SUPFAM" id="SSF47757">
    <property type="entry name" value="Chemotaxis receptor methyltransferase CheR, N-terminal domain"/>
    <property type="match status" value="1"/>
</dbReference>
<dbReference type="InterPro" id="IPR022641">
    <property type="entry name" value="CheR_N"/>
</dbReference>
<evidence type="ECO:0000256" key="5">
    <source>
        <dbReference type="ARBA" id="ARBA00022691"/>
    </source>
</evidence>
<dbReference type="AlphaFoldDB" id="A0A433V912"/>
<dbReference type="PANTHER" id="PTHR24422:SF10">
    <property type="entry name" value="CHEMOTAXIS PROTEIN METHYLTRANSFERASE 2"/>
    <property type="match status" value="1"/>
</dbReference>
<dbReference type="SUPFAM" id="SSF53335">
    <property type="entry name" value="S-adenosyl-L-methionine-dependent methyltransferases"/>
    <property type="match status" value="1"/>
</dbReference>
<evidence type="ECO:0000259" key="8">
    <source>
        <dbReference type="PROSITE" id="PS50123"/>
    </source>
</evidence>
<evidence type="ECO:0000259" key="7">
    <source>
        <dbReference type="PROSITE" id="PS50113"/>
    </source>
</evidence>
<dbReference type="SUPFAM" id="SSF55785">
    <property type="entry name" value="PYP-like sensor domain (PAS domain)"/>
    <property type="match status" value="1"/>
</dbReference>
<comment type="catalytic activity">
    <reaction evidence="1">
        <text>L-glutamyl-[protein] + S-adenosyl-L-methionine = [protein]-L-glutamate 5-O-methyl ester + S-adenosyl-L-homocysteine</text>
        <dbReference type="Rhea" id="RHEA:24452"/>
        <dbReference type="Rhea" id="RHEA-COMP:10208"/>
        <dbReference type="Rhea" id="RHEA-COMP:10311"/>
        <dbReference type="ChEBI" id="CHEBI:29973"/>
        <dbReference type="ChEBI" id="CHEBI:57856"/>
        <dbReference type="ChEBI" id="CHEBI:59789"/>
        <dbReference type="ChEBI" id="CHEBI:82795"/>
        <dbReference type="EC" id="2.1.1.80"/>
    </reaction>
</comment>
<dbReference type="SMART" id="SM00138">
    <property type="entry name" value="MeTrc"/>
    <property type="match status" value="1"/>
</dbReference>
<keyword evidence="5" id="KW-0949">S-adenosyl-L-methionine</keyword>
<dbReference type="EMBL" id="RSCL01000016">
    <property type="protein sequence ID" value="RUT02529.1"/>
    <property type="molecule type" value="Genomic_DNA"/>
</dbReference>
<dbReference type="Gene3D" id="1.10.155.10">
    <property type="entry name" value="Chemotaxis receptor methyltransferase CheR, N-terminal domain"/>
    <property type="match status" value="1"/>
</dbReference>
<evidence type="ECO:0000313" key="10">
    <source>
        <dbReference type="Proteomes" id="UP000271624"/>
    </source>
</evidence>
<dbReference type="PROSITE" id="PS50123">
    <property type="entry name" value="CHER"/>
    <property type="match status" value="1"/>
</dbReference>
<dbReference type="Gene3D" id="3.40.50.150">
    <property type="entry name" value="Vaccinia Virus protein VP39"/>
    <property type="match status" value="1"/>
</dbReference>
<dbReference type="InterPro" id="IPR036804">
    <property type="entry name" value="CheR_N_sf"/>
</dbReference>
<dbReference type="OrthoDB" id="9799157at2"/>
<dbReference type="GO" id="GO:0032259">
    <property type="term" value="P:methylation"/>
    <property type="evidence" value="ECO:0007669"/>
    <property type="project" value="UniProtKB-KW"/>
</dbReference>
<dbReference type="Pfam" id="PF01739">
    <property type="entry name" value="CheR"/>
    <property type="match status" value="1"/>
</dbReference>
<evidence type="ECO:0000313" key="9">
    <source>
        <dbReference type="EMBL" id="RUT02529.1"/>
    </source>
</evidence>
<name>A0A433V912_9CYAN</name>
<dbReference type="EC" id="2.1.1.80" evidence="2"/>
<dbReference type="InterPro" id="IPR035965">
    <property type="entry name" value="PAS-like_dom_sf"/>
</dbReference>
<accession>A0A433V912</accession>
<sequence>MSQLKSKQEFEALLNYLNEDLGCDLTVYKRPSLVRRFEHRMQELEIGDYTDYLEYLKNHPQECVPLLNTILINFSSFFRDRDSWDYLANAIIPEIITSKQPGEQIRVWSAGCASGQETYTIAILLAEMLGIDQYLERVQIFATDVDKDALLQAHRGSYNELEIVGIDDKILSKYFDKKFENNEQRYIINSKLRRKIIFGRHDLALDAPMSKIDLLVCRNVLIYLNSEIQAGVIVRFHFALNDNGVLFLGSAESLLNSQNIFNLISIKHRIFAKAYNLTLQQHLLIRPTTRQKKKAMMNTLTDETQIWKTAFLASAFPQIAVDCKSRLLLANEQAQTLFGLNNSDLLKRVQELKIGRLLLLINFWSFNELKCNPRSTSFKPVEWVTDGNKIYFDIYITPILTQSGAILGANLTFINVTSYTELQHEIKCSNSEITKLTQKLQLVKVVLNTTINQLESTQQELDSAYQEIDFRNELL</sequence>
<reference evidence="9" key="2">
    <citation type="journal article" date="2019" name="Genome Biol. Evol.">
        <title>Day and night: Metabolic profiles and evolutionary relationships of six axenic non-marine cyanobacteria.</title>
        <authorList>
            <person name="Will S.E."/>
            <person name="Henke P."/>
            <person name="Boedeker C."/>
            <person name="Huang S."/>
            <person name="Brinkmann H."/>
            <person name="Rohde M."/>
            <person name="Jarek M."/>
            <person name="Friedl T."/>
            <person name="Seufert S."/>
            <person name="Schumacher M."/>
            <person name="Overmann J."/>
            <person name="Neumann-Schaal M."/>
            <person name="Petersen J."/>
        </authorList>
    </citation>
    <scope>NUCLEOTIDE SEQUENCE [LARGE SCALE GENOMIC DNA]</scope>
    <source>
        <strain evidence="9">PCC 7102</strain>
    </source>
</reference>
<dbReference type="InterPro" id="IPR050903">
    <property type="entry name" value="Bact_Chemotaxis_MeTrfase"/>
</dbReference>
<dbReference type="Gene3D" id="3.30.450.20">
    <property type="entry name" value="PAS domain"/>
    <property type="match status" value="1"/>
</dbReference>
<evidence type="ECO:0000256" key="2">
    <source>
        <dbReference type="ARBA" id="ARBA00012534"/>
    </source>
</evidence>
<dbReference type="InterPro" id="IPR000780">
    <property type="entry name" value="CheR_MeTrfase"/>
</dbReference>
<keyword evidence="4" id="KW-0808">Transferase</keyword>
<organism evidence="9 10">
    <name type="scientific">Dulcicalothrix desertica PCC 7102</name>
    <dbReference type="NCBI Taxonomy" id="232991"/>
    <lineage>
        <taxon>Bacteria</taxon>
        <taxon>Bacillati</taxon>
        <taxon>Cyanobacteriota</taxon>
        <taxon>Cyanophyceae</taxon>
        <taxon>Nostocales</taxon>
        <taxon>Calotrichaceae</taxon>
        <taxon>Dulcicalothrix</taxon>
    </lineage>
</organism>
<evidence type="ECO:0000256" key="3">
    <source>
        <dbReference type="ARBA" id="ARBA00022603"/>
    </source>
</evidence>
<keyword evidence="6" id="KW-0175">Coiled coil</keyword>
<dbReference type="PRINTS" id="PR00996">
    <property type="entry name" value="CHERMTFRASE"/>
</dbReference>
<evidence type="ECO:0000256" key="4">
    <source>
        <dbReference type="ARBA" id="ARBA00022679"/>
    </source>
</evidence>
<evidence type="ECO:0000256" key="1">
    <source>
        <dbReference type="ARBA" id="ARBA00001541"/>
    </source>
</evidence>
<dbReference type="PANTHER" id="PTHR24422">
    <property type="entry name" value="CHEMOTAXIS PROTEIN METHYLTRANSFERASE"/>
    <property type="match status" value="1"/>
</dbReference>
<proteinExistence type="predicted"/>
<protein>
    <recommendedName>
        <fullName evidence="2">protein-glutamate O-methyltransferase</fullName>
        <ecNumber evidence="2">2.1.1.80</ecNumber>
    </recommendedName>
</protein>
<dbReference type="Pfam" id="PF03705">
    <property type="entry name" value="CheR_N"/>
    <property type="match status" value="1"/>
</dbReference>
<dbReference type="PROSITE" id="PS50113">
    <property type="entry name" value="PAC"/>
    <property type="match status" value="1"/>
</dbReference>
<keyword evidence="3" id="KW-0489">Methyltransferase</keyword>
<keyword evidence="10" id="KW-1185">Reference proteome</keyword>